<protein>
    <submittedName>
        <fullName evidence="1">Uncharacterized protein</fullName>
    </submittedName>
</protein>
<name>A0A6I6H888_9PSED</name>
<dbReference type="Proteomes" id="UP000426235">
    <property type="component" value="Chromosome"/>
</dbReference>
<dbReference type="AlphaFoldDB" id="A0A6I6H888"/>
<sequence>MSNITIQLKLDEQQAKQYLQWLNSQYDTTMAEVWYSDRYRYVPSGQRAPKVMLDLPHLAGICRTRSELKKQLDACATERAK</sequence>
<evidence type="ECO:0000313" key="2">
    <source>
        <dbReference type="Proteomes" id="UP000426235"/>
    </source>
</evidence>
<organism evidence="1 2">
    <name type="scientific">Pseudomonas alkylphenolica</name>
    <dbReference type="NCBI Taxonomy" id="237609"/>
    <lineage>
        <taxon>Bacteria</taxon>
        <taxon>Pseudomonadati</taxon>
        <taxon>Pseudomonadota</taxon>
        <taxon>Gammaproteobacteria</taxon>
        <taxon>Pseudomonadales</taxon>
        <taxon>Pseudomonadaceae</taxon>
        <taxon>Pseudomonas</taxon>
    </lineage>
</organism>
<dbReference type="RefSeq" id="WP_157193349.1">
    <property type="nucleotide sequence ID" value="NZ_CP046621.1"/>
</dbReference>
<evidence type="ECO:0000313" key="1">
    <source>
        <dbReference type="EMBL" id="QGW78481.1"/>
    </source>
</evidence>
<accession>A0A6I6H888</accession>
<gene>
    <name evidence="1" type="ORF">GPJ81_17925</name>
</gene>
<proteinExistence type="predicted"/>
<reference evidence="1" key="1">
    <citation type="submission" date="2019-12" db="EMBL/GenBank/DDBJ databases">
        <title>Hybrid Genome Assemblies of two High G+C Isolates from Undergraduate Microbiology Courses.</title>
        <authorList>
            <person name="Ne Ville C.J."/>
            <person name="Enright D."/>
            <person name="Hernandez I."/>
            <person name="Dodsworth J."/>
            <person name="Orwin P.M."/>
        </authorList>
    </citation>
    <scope>NUCLEOTIDE SEQUENCE [LARGE SCALE GENOMIC DNA]</scope>
    <source>
        <strain evidence="1">Neo</strain>
    </source>
</reference>
<keyword evidence="2" id="KW-1185">Reference proteome</keyword>
<dbReference type="EMBL" id="CP046621">
    <property type="protein sequence ID" value="QGW78481.1"/>
    <property type="molecule type" value="Genomic_DNA"/>
</dbReference>